<feature type="domain" description="ENPP1-3/EXOG-like endonuclease/phosphodiesterase" evidence="2">
    <location>
        <begin position="61"/>
        <end position="274"/>
    </location>
</feature>
<sequence>MKLLTLLLLLGVVSLAMSKVVKSFTECIEFFMVNPEDQNKVITSVLEGERYRQICQVWNGKQSFATLYDTYHRIPVYSAYVFNQKNRGFGDGFVWKIEPQLDDLPGDEMRASEGEILKNQAEDPDYNIEHEGCRYTRGHVFPRGHAVDKDHTDSTYTLTNAAPQLMENNNNWATQVENVMRRQIKAGCVNEEAYIVAGVIPGETWLPIKRGTEDIEHGVNVPKFFWSAYYCKNKKNIVKCKAFLSEQKPCKSTEKNKLQPREMGIDELNKILSDYYEQDVIIFPGK</sequence>
<proteinExistence type="predicted"/>
<dbReference type="SMART" id="SM00892">
    <property type="entry name" value="Endonuclease_NS"/>
    <property type="match status" value="1"/>
</dbReference>
<dbReference type="Bgee" id="ENSAMXG00000029128">
    <property type="expression patterns" value="Expressed in head kidney and 1 other cell type or tissue"/>
</dbReference>
<reference evidence="4" key="3">
    <citation type="submission" date="2025-08" db="UniProtKB">
        <authorList>
            <consortium name="Ensembl"/>
        </authorList>
    </citation>
    <scope>IDENTIFICATION</scope>
</reference>
<dbReference type="InterPro" id="IPR044929">
    <property type="entry name" value="DNA/RNA_non-sp_Endonuclease_sf"/>
</dbReference>
<feature type="domain" description="DNA/RNA non-specific endonuclease/pyrophosphatase/phosphodiesterase" evidence="3">
    <location>
        <begin position="60"/>
        <end position="274"/>
    </location>
</feature>
<feature type="chain" id="PRO_5017185613" evidence="1">
    <location>
        <begin position="19"/>
        <end position="286"/>
    </location>
</feature>
<keyword evidence="5" id="KW-1185">Reference proteome</keyword>
<dbReference type="SMART" id="SM00477">
    <property type="entry name" value="NUC"/>
    <property type="match status" value="1"/>
</dbReference>
<dbReference type="Pfam" id="PF01223">
    <property type="entry name" value="Endonuclease_NS"/>
    <property type="match status" value="1"/>
</dbReference>
<evidence type="ECO:0000313" key="4">
    <source>
        <dbReference type="Ensembl" id="ENSAMXP00000050035.1"/>
    </source>
</evidence>
<dbReference type="STRING" id="7994.ENSAMXP00000050035"/>
<dbReference type="InterPro" id="IPR039015">
    <property type="entry name" value="ENDOD1"/>
</dbReference>
<reference evidence="5" key="2">
    <citation type="journal article" date="2014" name="Nat. Commun.">
        <title>The cavefish genome reveals candidate genes for eye loss.</title>
        <authorList>
            <person name="McGaugh S.E."/>
            <person name="Gross J.B."/>
            <person name="Aken B."/>
            <person name="Blin M."/>
            <person name="Borowsky R."/>
            <person name="Chalopin D."/>
            <person name="Hinaux H."/>
            <person name="Jeffery W.R."/>
            <person name="Keene A."/>
            <person name="Ma L."/>
            <person name="Minx P."/>
            <person name="Murphy D."/>
            <person name="O'Quin K.E."/>
            <person name="Retaux S."/>
            <person name="Rohner N."/>
            <person name="Searle S.M."/>
            <person name="Stahl B.A."/>
            <person name="Tabin C."/>
            <person name="Volff J.N."/>
            <person name="Yoshizawa M."/>
            <person name="Warren W.C."/>
        </authorList>
    </citation>
    <scope>NUCLEOTIDE SEQUENCE [LARGE SCALE GENOMIC DNA]</scope>
    <source>
        <strain evidence="5">female</strain>
    </source>
</reference>
<name>A0A3B1K7G3_ASTMX</name>
<feature type="signal peptide" evidence="1">
    <location>
        <begin position="1"/>
        <end position="18"/>
    </location>
</feature>
<keyword evidence="1" id="KW-0732">Signal</keyword>
<dbReference type="InterPro" id="IPR044925">
    <property type="entry name" value="His-Me_finger_sf"/>
</dbReference>
<dbReference type="InterPro" id="IPR001604">
    <property type="entry name" value="Endo_G_ENPP1-like_dom"/>
</dbReference>
<dbReference type="Gene3D" id="3.40.570.10">
    <property type="entry name" value="Extracellular Endonuclease, subunit A"/>
    <property type="match status" value="1"/>
</dbReference>
<dbReference type="Ensembl" id="ENSAMXT00000053349.1">
    <property type="protein sequence ID" value="ENSAMXP00000050035.1"/>
    <property type="gene ID" value="ENSAMXG00000029128.1"/>
</dbReference>
<organism evidence="4 5">
    <name type="scientific">Astyanax mexicanus</name>
    <name type="common">Blind cave fish</name>
    <name type="synonym">Astyanax fasciatus mexicanus</name>
    <dbReference type="NCBI Taxonomy" id="7994"/>
    <lineage>
        <taxon>Eukaryota</taxon>
        <taxon>Metazoa</taxon>
        <taxon>Chordata</taxon>
        <taxon>Craniata</taxon>
        <taxon>Vertebrata</taxon>
        <taxon>Euteleostomi</taxon>
        <taxon>Actinopterygii</taxon>
        <taxon>Neopterygii</taxon>
        <taxon>Teleostei</taxon>
        <taxon>Ostariophysi</taxon>
        <taxon>Characiformes</taxon>
        <taxon>Characoidei</taxon>
        <taxon>Acestrorhamphidae</taxon>
        <taxon>Acestrorhamphinae</taxon>
        <taxon>Astyanax</taxon>
    </lineage>
</organism>
<dbReference type="InParanoid" id="A0A3B1K7G3"/>
<dbReference type="InterPro" id="IPR020821">
    <property type="entry name" value="ENPP1-3/EXOG-like_nuc-like"/>
</dbReference>
<evidence type="ECO:0000259" key="2">
    <source>
        <dbReference type="SMART" id="SM00477"/>
    </source>
</evidence>
<protein>
    <submittedName>
        <fullName evidence="4">Endonuclease domain-containing 1 protein-like</fullName>
    </submittedName>
</protein>
<dbReference type="Proteomes" id="UP000018467">
    <property type="component" value="Unassembled WGS sequence"/>
</dbReference>
<evidence type="ECO:0000259" key="3">
    <source>
        <dbReference type="SMART" id="SM00892"/>
    </source>
</evidence>
<accession>A0A3B1K7G3</accession>
<dbReference type="SUPFAM" id="SSF54060">
    <property type="entry name" value="His-Me finger endonucleases"/>
    <property type="match status" value="1"/>
</dbReference>
<evidence type="ECO:0000256" key="1">
    <source>
        <dbReference type="SAM" id="SignalP"/>
    </source>
</evidence>
<reference evidence="5" key="1">
    <citation type="submission" date="2013-03" db="EMBL/GenBank/DDBJ databases">
        <authorList>
            <person name="Jeffery W."/>
            <person name="Warren W."/>
            <person name="Wilson R.K."/>
        </authorList>
    </citation>
    <scope>NUCLEOTIDE SEQUENCE</scope>
    <source>
        <strain evidence="5">female</strain>
    </source>
</reference>
<reference evidence="4" key="4">
    <citation type="submission" date="2025-09" db="UniProtKB">
        <authorList>
            <consortium name="Ensembl"/>
        </authorList>
    </citation>
    <scope>IDENTIFICATION</scope>
</reference>
<dbReference type="PANTHER" id="PTHR21472">
    <property type="entry name" value="ENDONUCLEASE DOMAIN-CONTAINING 1 PROTEIN ENDOD1"/>
    <property type="match status" value="1"/>
</dbReference>
<dbReference type="GO" id="GO:0003676">
    <property type="term" value="F:nucleic acid binding"/>
    <property type="evidence" value="ECO:0007669"/>
    <property type="project" value="InterPro"/>
</dbReference>
<dbReference type="AlphaFoldDB" id="A0A3B1K7G3"/>
<evidence type="ECO:0000313" key="5">
    <source>
        <dbReference type="Proteomes" id="UP000018467"/>
    </source>
</evidence>
<dbReference type="GO" id="GO:0016787">
    <property type="term" value="F:hydrolase activity"/>
    <property type="evidence" value="ECO:0007669"/>
    <property type="project" value="InterPro"/>
</dbReference>
<dbReference type="GO" id="GO:0046872">
    <property type="term" value="F:metal ion binding"/>
    <property type="evidence" value="ECO:0007669"/>
    <property type="project" value="InterPro"/>
</dbReference>
<dbReference type="PANTHER" id="PTHR21472:SF7">
    <property type="entry name" value="ENDONUCLEASE G, MITOCHONDRIAL-LIKE ISOFORM X2"/>
    <property type="match status" value="1"/>
</dbReference>
<dbReference type="GeneTree" id="ENSGT01030000234592"/>